<proteinExistence type="predicted"/>
<evidence type="ECO:0000313" key="1">
    <source>
        <dbReference type="EMBL" id="AER67326.1"/>
    </source>
</evidence>
<name>G7V7S2_THELD</name>
<gene>
    <name evidence="1" type="ordered locus">Tlie_1604</name>
</gene>
<protein>
    <submittedName>
        <fullName evidence="1">Uncharacterized protein</fullName>
    </submittedName>
</protein>
<reference evidence="2" key="1">
    <citation type="submission" date="2011-10" db="EMBL/GenBank/DDBJ databases">
        <title>The complete genome of chromosome of Thermovirga lienii DSM 17291.</title>
        <authorList>
            <consortium name="US DOE Joint Genome Institute (JGI-PGF)"/>
            <person name="Lucas S."/>
            <person name="Copeland A."/>
            <person name="Lapidus A."/>
            <person name="Glavina del Rio T."/>
            <person name="Dalin E."/>
            <person name="Tice H."/>
            <person name="Bruce D."/>
            <person name="Goodwin L."/>
            <person name="Pitluck S."/>
            <person name="Peters L."/>
            <person name="Mikhailova N."/>
            <person name="Saunders E."/>
            <person name="Kyrpides N."/>
            <person name="Mavromatis K."/>
            <person name="Ivanova N."/>
            <person name="Last F.I."/>
            <person name="Brettin T."/>
            <person name="Detter J.C."/>
            <person name="Han C."/>
            <person name="Larimer F."/>
            <person name="Land M."/>
            <person name="Hauser L."/>
            <person name="Markowitz V."/>
            <person name="Cheng J.-F."/>
            <person name="Hugenholtz P."/>
            <person name="Woyke T."/>
            <person name="Wu D."/>
            <person name="Spring S."/>
            <person name="Schroeder M."/>
            <person name="Brambilla E.-M."/>
            <person name="Klenk H.-P."/>
            <person name="Eisen J.A."/>
        </authorList>
    </citation>
    <scope>NUCLEOTIDE SEQUENCE [LARGE SCALE GENOMIC DNA]</scope>
    <source>
        <strain evidence="2">ATCC BAA-1197 / DSM 17291 / Cas60314</strain>
    </source>
</reference>
<organism evidence="1 2">
    <name type="scientific">Thermovirga lienii (strain ATCC BAA-1197 / DSM 17291 / Cas60314)</name>
    <dbReference type="NCBI Taxonomy" id="580340"/>
    <lineage>
        <taxon>Bacteria</taxon>
        <taxon>Thermotogati</taxon>
        <taxon>Synergistota</taxon>
        <taxon>Synergistia</taxon>
        <taxon>Synergistales</taxon>
        <taxon>Thermovirgaceae</taxon>
        <taxon>Thermovirga</taxon>
    </lineage>
</organism>
<dbReference type="OrthoDB" id="4733at2"/>
<dbReference type="AlphaFoldDB" id="G7V7S2"/>
<evidence type="ECO:0000313" key="2">
    <source>
        <dbReference type="Proteomes" id="UP000005868"/>
    </source>
</evidence>
<keyword evidence="2" id="KW-1185">Reference proteome</keyword>
<sequence length="166" mass="19418">MDPLAFLSKLFRRRKLELTPKDIALRAPRLDEYEEWSKNKRLLIFNPPFWGFHDIFIDDELNHALICIKETREAFVISGNTKGGEKVLKYGPNLDLESEEDLDPGLLEWIVYDDFVVYRGPFLPIGRAPYYIGKVAATFPFNKKIEPSIYPGLISYLTEWYIKNRS</sequence>
<dbReference type="STRING" id="580340.Tlie_1604"/>
<dbReference type="eggNOG" id="ENOG5034530">
    <property type="taxonomic scope" value="Bacteria"/>
</dbReference>
<dbReference type="Proteomes" id="UP000005868">
    <property type="component" value="Chromosome"/>
</dbReference>
<dbReference type="HOGENOM" id="CLU_1601917_0_0_0"/>
<dbReference type="KEGG" id="tli:Tlie_1604"/>
<reference evidence="1 2" key="2">
    <citation type="journal article" date="2012" name="Stand. Genomic Sci.">
        <title>Genome sequence of the moderately thermophilic, amino-acid-degrading and sulfur-reducing bacterium Thermovirga lienii type strain (Cas60314(T)).</title>
        <authorList>
            <person name="Goker M."/>
            <person name="Saunders E."/>
            <person name="Lapidus A."/>
            <person name="Nolan M."/>
            <person name="Lucas S."/>
            <person name="Hammon N."/>
            <person name="Deshpande S."/>
            <person name="Cheng J.F."/>
            <person name="Han C."/>
            <person name="Tapia R."/>
            <person name="Goodwin L.A."/>
            <person name="Pitluck S."/>
            <person name="Liolios K."/>
            <person name="Mavromatis K."/>
            <person name="Pagani I."/>
            <person name="Ivanova N."/>
            <person name="Mikhailova N."/>
            <person name="Pati A."/>
            <person name="Chen A."/>
            <person name="Palaniappan K."/>
            <person name="Land M."/>
            <person name="Chang Y.J."/>
            <person name="Jeffries C.D."/>
            <person name="Brambilla E.M."/>
            <person name="Rohde M."/>
            <person name="Spring S."/>
            <person name="Detter J.C."/>
            <person name="Woyke T."/>
            <person name="Bristow J."/>
            <person name="Eisen J.A."/>
            <person name="Markowitz V."/>
            <person name="Hugenholtz P."/>
            <person name="Kyrpides N.C."/>
            <person name="Klenk H.P."/>
        </authorList>
    </citation>
    <scope>NUCLEOTIDE SEQUENCE [LARGE SCALE GENOMIC DNA]</scope>
    <source>
        <strain evidence="2">ATCC BAA-1197 / DSM 17291 / Cas60314</strain>
    </source>
</reference>
<accession>G7V7S2</accession>
<dbReference type="EMBL" id="CP003096">
    <property type="protein sequence ID" value="AER67326.1"/>
    <property type="molecule type" value="Genomic_DNA"/>
</dbReference>